<dbReference type="FunFam" id="3.40.50.300:FF:000589">
    <property type="entry name" value="ABC transporter, ATP-binding subunit"/>
    <property type="match status" value="1"/>
</dbReference>
<keyword evidence="7" id="KW-0472">Membrane</keyword>
<keyword evidence="3" id="KW-1003">Cell membrane</keyword>
<keyword evidence="4" id="KW-0547">Nucleotide-binding</keyword>
<dbReference type="PANTHER" id="PTHR43582">
    <property type="entry name" value="LINEARMYCIN RESISTANCE ATP-BINDING PROTEIN LNRL"/>
    <property type="match status" value="1"/>
</dbReference>
<keyword evidence="5 10" id="KW-0067">ATP-binding</keyword>
<dbReference type="GO" id="GO:0016887">
    <property type="term" value="F:ATP hydrolysis activity"/>
    <property type="evidence" value="ECO:0007669"/>
    <property type="project" value="InterPro"/>
</dbReference>
<comment type="caution">
    <text evidence="10">The sequence shown here is derived from an EMBL/GenBank/DDBJ whole genome shotgun (WGS) entry which is preliminary data.</text>
</comment>
<name>A0A934KNU8_9BACT</name>
<evidence type="ECO:0000256" key="6">
    <source>
        <dbReference type="ARBA" id="ARBA00022967"/>
    </source>
</evidence>
<evidence type="ECO:0000256" key="7">
    <source>
        <dbReference type="ARBA" id="ARBA00023136"/>
    </source>
</evidence>
<evidence type="ECO:0000256" key="4">
    <source>
        <dbReference type="ARBA" id="ARBA00022741"/>
    </source>
</evidence>
<evidence type="ECO:0000256" key="3">
    <source>
        <dbReference type="ARBA" id="ARBA00022475"/>
    </source>
</evidence>
<dbReference type="Gene3D" id="3.40.50.300">
    <property type="entry name" value="P-loop containing nucleotide triphosphate hydrolases"/>
    <property type="match status" value="1"/>
</dbReference>
<reference evidence="10 11" key="1">
    <citation type="submission" date="2020-10" db="EMBL/GenBank/DDBJ databases">
        <title>Ca. Dormibacterota MAGs.</title>
        <authorList>
            <person name="Montgomery K."/>
        </authorList>
    </citation>
    <scope>NUCLEOTIDE SEQUENCE [LARGE SCALE GENOMIC DNA]</scope>
    <source>
        <strain evidence="10">Mitchell_Peninsula_5</strain>
    </source>
</reference>
<sequence>MVLSPARPPQEATAGDSVDAVITVSGLVKRYGTVEAVRGIDLSVARGEIFGFLGPNGAGKSTTISVLCTLLKPTAGTASVAGLDVNRDPDGIRARIGLVFQDPSLDVQLSARENLLFHAMAYGVPRSQRKQRIAQALTTVDLTDRADALVSTFSGGMKRRLEIARGILHHPEVLFLDEPTQGLDPQTRAKVWEHLREIRASTGLTVFMTTHYMEEAEWCDRIAIIDHGTIVALGTPDELKAQVGGDIVVLSTADNASAVEEIAGRLGVQALVDGESLRIEVADGSAFVPQLIMALSMPVRNVTVRRPSLDDVFLKLTGRAIREEEGEGRTAMMRAFAMRRGGR</sequence>
<dbReference type="Pfam" id="PF13732">
    <property type="entry name" value="DrrA1-3_C"/>
    <property type="match status" value="1"/>
</dbReference>
<evidence type="ECO:0000256" key="2">
    <source>
        <dbReference type="ARBA" id="ARBA00022448"/>
    </source>
</evidence>
<dbReference type="PANTHER" id="PTHR43582:SF2">
    <property type="entry name" value="LINEARMYCIN RESISTANCE ATP-BINDING PROTEIN LNRL"/>
    <property type="match status" value="1"/>
</dbReference>
<organism evidence="10 11">
    <name type="scientific">Candidatus Amunia macphersoniae</name>
    <dbReference type="NCBI Taxonomy" id="3127014"/>
    <lineage>
        <taxon>Bacteria</taxon>
        <taxon>Bacillati</taxon>
        <taxon>Candidatus Dormiibacterota</taxon>
        <taxon>Candidatus Dormibacteria</taxon>
        <taxon>Candidatus Aeolococcales</taxon>
        <taxon>Candidatus Aeolococcaceae</taxon>
        <taxon>Candidatus Amunia</taxon>
    </lineage>
</organism>
<dbReference type="PROSITE" id="PS00211">
    <property type="entry name" value="ABC_TRANSPORTER_1"/>
    <property type="match status" value="1"/>
</dbReference>
<dbReference type="Pfam" id="PF00005">
    <property type="entry name" value="ABC_tran"/>
    <property type="match status" value="1"/>
</dbReference>
<comment type="subcellular location">
    <subcellularLocation>
        <location evidence="1">Cell membrane</location>
        <topology evidence="1">Peripheral membrane protein</topology>
        <orientation evidence="1">Cytoplasmic side</orientation>
    </subcellularLocation>
</comment>
<evidence type="ECO:0000256" key="1">
    <source>
        <dbReference type="ARBA" id="ARBA00004413"/>
    </source>
</evidence>
<feature type="domain" description="ABC transporter" evidence="9">
    <location>
        <begin position="22"/>
        <end position="252"/>
    </location>
</feature>
<dbReference type="InterPro" id="IPR025302">
    <property type="entry name" value="DrrA1/2-like_C"/>
</dbReference>
<dbReference type="InterPro" id="IPR027417">
    <property type="entry name" value="P-loop_NTPase"/>
</dbReference>
<keyword evidence="6" id="KW-1278">Translocase</keyword>
<dbReference type="AlphaFoldDB" id="A0A934KNU8"/>
<dbReference type="GO" id="GO:0005886">
    <property type="term" value="C:plasma membrane"/>
    <property type="evidence" value="ECO:0007669"/>
    <property type="project" value="UniProtKB-SubCell"/>
</dbReference>
<evidence type="ECO:0000313" key="11">
    <source>
        <dbReference type="Proteomes" id="UP000614410"/>
    </source>
</evidence>
<dbReference type="InterPro" id="IPR003593">
    <property type="entry name" value="AAA+_ATPase"/>
</dbReference>
<dbReference type="Proteomes" id="UP000614410">
    <property type="component" value="Unassembled WGS sequence"/>
</dbReference>
<dbReference type="EMBL" id="JAEKNN010000030">
    <property type="protein sequence ID" value="MBJ7609180.1"/>
    <property type="molecule type" value="Genomic_DNA"/>
</dbReference>
<evidence type="ECO:0000313" key="10">
    <source>
        <dbReference type="EMBL" id="MBJ7609180.1"/>
    </source>
</evidence>
<dbReference type="NCBIfam" id="TIGR01188">
    <property type="entry name" value="drrA"/>
    <property type="match status" value="1"/>
</dbReference>
<evidence type="ECO:0000256" key="8">
    <source>
        <dbReference type="ARBA" id="ARBA00049985"/>
    </source>
</evidence>
<keyword evidence="2" id="KW-0813">Transport</keyword>
<dbReference type="GO" id="GO:1900753">
    <property type="term" value="P:doxorubicin transport"/>
    <property type="evidence" value="ECO:0007669"/>
    <property type="project" value="InterPro"/>
</dbReference>
<dbReference type="InterPro" id="IPR005894">
    <property type="entry name" value="DrrA"/>
</dbReference>
<protein>
    <submittedName>
        <fullName evidence="10">ATP-binding cassette domain-containing protein</fullName>
    </submittedName>
</protein>
<evidence type="ECO:0000256" key="5">
    <source>
        <dbReference type="ARBA" id="ARBA00022840"/>
    </source>
</evidence>
<proteinExistence type="inferred from homology"/>
<comment type="similarity">
    <text evidence="8">Belongs to the ABC transporter superfamily. Drug exporter-1 (DrugE1) (TC 3.A.1.105) family.</text>
</comment>
<dbReference type="SMART" id="SM00382">
    <property type="entry name" value="AAA"/>
    <property type="match status" value="1"/>
</dbReference>
<evidence type="ECO:0000259" key="9">
    <source>
        <dbReference type="PROSITE" id="PS50893"/>
    </source>
</evidence>
<accession>A0A934KNU8</accession>
<dbReference type="GO" id="GO:0043215">
    <property type="term" value="P:daunorubicin transport"/>
    <property type="evidence" value="ECO:0007669"/>
    <property type="project" value="InterPro"/>
</dbReference>
<dbReference type="InterPro" id="IPR017871">
    <property type="entry name" value="ABC_transporter-like_CS"/>
</dbReference>
<dbReference type="GO" id="GO:0005524">
    <property type="term" value="F:ATP binding"/>
    <property type="evidence" value="ECO:0007669"/>
    <property type="project" value="UniProtKB-KW"/>
</dbReference>
<dbReference type="SUPFAM" id="SSF52540">
    <property type="entry name" value="P-loop containing nucleoside triphosphate hydrolases"/>
    <property type="match status" value="1"/>
</dbReference>
<dbReference type="PROSITE" id="PS50893">
    <property type="entry name" value="ABC_TRANSPORTER_2"/>
    <property type="match status" value="1"/>
</dbReference>
<dbReference type="InterPro" id="IPR003439">
    <property type="entry name" value="ABC_transporter-like_ATP-bd"/>
</dbReference>
<gene>
    <name evidence="10" type="ORF">JF887_07075</name>
</gene>